<reference evidence="2" key="2">
    <citation type="submission" date="2023-01" db="EMBL/GenBank/DDBJ databases">
        <title>The prevalence of carbapenem-resistant bacteria in aquaculture in China and the genetic diversity of carbapenem-resistant genes.</title>
        <authorList>
            <person name="Wen R."/>
        </authorList>
    </citation>
    <scope>NUCLEOTIDE SEQUENCE</scope>
    <source>
        <strain evidence="2">PVA41-chromosome</strain>
    </source>
</reference>
<keyword evidence="3" id="KW-1185">Reference proteome</keyword>
<dbReference type="RefSeq" id="WP_251464155.1">
    <property type="nucleotide sequence ID" value="NZ_CP097327.1"/>
</dbReference>
<name>A0AAX3RTY1_9GAMM</name>
<evidence type="ECO:0000313" key="2">
    <source>
        <dbReference type="EMBL" id="WFC05029.1"/>
    </source>
</evidence>
<evidence type="ECO:0000313" key="1">
    <source>
        <dbReference type="EMBL" id="USB36139.1"/>
    </source>
</evidence>
<evidence type="ECO:0000313" key="3">
    <source>
        <dbReference type="Proteomes" id="UP001057142"/>
    </source>
</evidence>
<proteinExistence type="predicted"/>
<dbReference type="EMBL" id="CP116222">
    <property type="protein sequence ID" value="WFC05029.1"/>
    <property type="molecule type" value="Genomic_DNA"/>
</dbReference>
<reference evidence="1" key="1">
    <citation type="journal article" date="2022" name="Front. Microbiol.">
        <title>Identification of a novel aminoglycoside O-nucleotidyltransferase AadA33 in Providencia vermicola.</title>
        <authorList>
            <person name="Feng C."/>
            <person name="Gao M."/>
            <person name="Jiang W."/>
            <person name="Shi W."/>
            <person name="Li A."/>
            <person name="Liu S."/>
            <person name="Zhang L."/>
            <person name="Zhang X."/>
            <person name="Li Q."/>
            <person name="Lin H."/>
            <person name="Lu J."/>
            <person name="Li K."/>
            <person name="Zhang H."/>
            <person name="Hu Y."/>
            <person name="Bao Q."/>
            <person name="Lin X."/>
        </authorList>
    </citation>
    <scope>NUCLEOTIDE SEQUENCE</scope>
    <source>
        <strain evidence="1">P13</strain>
    </source>
</reference>
<organism evidence="2 4">
    <name type="scientific">Providencia vermicola</name>
    <dbReference type="NCBI Taxonomy" id="333965"/>
    <lineage>
        <taxon>Bacteria</taxon>
        <taxon>Pseudomonadati</taxon>
        <taxon>Pseudomonadota</taxon>
        <taxon>Gammaproteobacteria</taxon>
        <taxon>Enterobacterales</taxon>
        <taxon>Morganellaceae</taxon>
        <taxon>Providencia</taxon>
    </lineage>
</organism>
<dbReference type="Proteomes" id="UP001222403">
    <property type="component" value="Chromosome"/>
</dbReference>
<sequence length="62" mass="7159">MSDPIIKEAWPTMPAIQISACMRYRSILPKAGVFPFICKLFEYIPKLNTVYLSYLYVDNVTP</sequence>
<accession>A0AAX3RTY1</accession>
<protein>
    <submittedName>
        <fullName evidence="2">Uncharacterized protein</fullName>
    </submittedName>
</protein>
<evidence type="ECO:0000313" key="4">
    <source>
        <dbReference type="Proteomes" id="UP001222403"/>
    </source>
</evidence>
<dbReference type="Proteomes" id="UP001057142">
    <property type="component" value="Chromosome"/>
</dbReference>
<gene>
    <name evidence="1" type="ORF">M5J11_15190</name>
    <name evidence="2" type="ORF">PG365_09705</name>
</gene>
<dbReference type="EMBL" id="CP097327">
    <property type="protein sequence ID" value="USB36139.1"/>
    <property type="molecule type" value="Genomic_DNA"/>
</dbReference>
<dbReference type="AlphaFoldDB" id="A0AAX3RTY1"/>